<comment type="caution">
    <text evidence="3">The sequence shown here is derived from an EMBL/GenBank/DDBJ whole genome shotgun (WGS) entry which is preliminary data.</text>
</comment>
<evidence type="ECO:0000313" key="4">
    <source>
        <dbReference type="Proteomes" id="UP000642284"/>
    </source>
</evidence>
<dbReference type="RefSeq" id="WP_187819573.1">
    <property type="nucleotide sequence ID" value="NZ_JACTVJ010000035.1"/>
</dbReference>
<sequence>MESSTTTPTRRLRAGLAGGLICVGSALTMPYAMAAGPSDREVVAPADPAITAPSAAHPASHEPNAGFGPLGAAL</sequence>
<protein>
    <submittedName>
        <fullName evidence="3">Uncharacterized protein</fullName>
    </submittedName>
</protein>
<dbReference type="EMBL" id="JACTVJ010000035">
    <property type="protein sequence ID" value="MBC9719147.1"/>
    <property type="molecule type" value="Genomic_DNA"/>
</dbReference>
<gene>
    <name evidence="3" type="ORF">H9Y04_42215</name>
</gene>
<feature type="region of interest" description="Disordered" evidence="1">
    <location>
        <begin position="51"/>
        <end position="74"/>
    </location>
</feature>
<accession>A0ABR7SW38</accession>
<feature type="chain" id="PRO_5046304420" evidence="2">
    <location>
        <begin position="35"/>
        <end position="74"/>
    </location>
</feature>
<feature type="signal peptide" evidence="2">
    <location>
        <begin position="1"/>
        <end position="34"/>
    </location>
</feature>
<evidence type="ECO:0000256" key="1">
    <source>
        <dbReference type="SAM" id="MobiDB-lite"/>
    </source>
</evidence>
<dbReference type="Proteomes" id="UP000642284">
    <property type="component" value="Unassembled WGS sequence"/>
</dbReference>
<name>A0ABR7SW38_9ACTN</name>
<organism evidence="3 4">
    <name type="scientific">Streptomyces polyasparticus</name>
    <dbReference type="NCBI Taxonomy" id="2767826"/>
    <lineage>
        <taxon>Bacteria</taxon>
        <taxon>Bacillati</taxon>
        <taxon>Actinomycetota</taxon>
        <taxon>Actinomycetes</taxon>
        <taxon>Kitasatosporales</taxon>
        <taxon>Streptomycetaceae</taxon>
        <taxon>Streptomyces</taxon>
    </lineage>
</organism>
<keyword evidence="2" id="KW-0732">Signal</keyword>
<evidence type="ECO:0000256" key="2">
    <source>
        <dbReference type="SAM" id="SignalP"/>
    </source>
</evidence>
<evidence type="ECO:0000313" key="3">
    <source>
        <dbReference type="EMBL" id="MBC9719147.1"/>
    </source>
</evidence>
<keyword evidence="4" id="KW-1185">Reference proteome</keyword>
<reference evidence="3 4" key="1">
    <citation type="submission" date="2020-08" db="EMBL/GenBank/DDBJ databases">
        <title>Genemic of Streptomyces polyaspartic.</title>
        <authorList>
            <person name="Liu W."/>
        </authorList>
    </citation>
    <scope>NUCLEOTIDE SEQUENCE [LARGE SCALE GENOMIC DNA]</scope>
    <source>
        <strain evidence="3 4">TRM66268-LWL</strain>
    </source>
</reference>
<proteinExistence type="predicted"/>